<reference evidence="8 9" key="1">
    <citation type="submission" date="2024-09" db="EMBL/GenBank/DDBJ databases">
        <title>Chromosome-scale assembly of Riccia fluitans.</title>
        <authorList>
            <person name="Paukszto L."/>
            <person name="Sawicki J."/>
            <person name="Karawczyk K."/>
            <person name="Piernik-Szablinska J."/>
            <person name="Szczecinska M."/>
            <person name="Mazdziarz M."/>
        </authorList>
    </citation>
    <scope>NUCLEOTIDE SEQUENCE [LARGE SCALE GENOMIC DNA]</scope>
    <source>
        <strain evidence="8">Rf_01</strain>
        <tissue evidence="8">Aerial parts of the thallus</tissue>
    </source>
</reference>
<evidence type="ECO:0000256" key="2">
    <source>
        <dbReference type="ARBA" id="ARBA00022670"/>
    </source>
</evidence>
<dbReference type="EMBL" id="JBHFFA010000006">
    <property type="protein sequence ID" value="KAL2619912.1"/>
    <property type="molecule type" value="Genomic_DNA"/>
</dbReference>
<protein>
    <recommendedName>
        <fullName evidence="7">Ubiquitin-like protease family profile domain-containing protein</fullName>
    </recommendedName>
</protein>
<accession>A0ABD1Y2I7</accession>
<dbReference type="AlphaFoldDB" id="A0ABD1Y2I7"/>
<evidence type="ECO:0000259" key="7">
    <source>
        <dbReference type="PROSITE" id="PS50600"/>
    </source>
</evidence>
<evidence type="ECO:0000256" key="5">
    <source>
        <dbReference type="SAM" id="Coils"/>
    </source>
</evidence>
<sequence>MKIKKDGHLVEPLDLDVEAKSQKTPKKKQMGSEQPSHKRPRSESDPKDGNEGNLPSAMETSRKGKGKVTESSHHPDVDTNVDISAEDRRTLKIGMTANHLEMDPPLSTPTGKTFGRGNNHIPAGDTMKEAPPTSSKVPSDGILEESVSQMTTVLSNIIEHHARKTQRLASLEEDLAHAKLEEEKLKATIEALEKEKSKMNARVALMERKDLYYLLEAKMEGFQIANHPGMIGGFENLNLTITKKWVEIPTLNLEEFEKSDIVNNNDERRFALSEVNKALKMWRANNVIVGVNFVRGHRTLQDEVDRTGIDVYYQSLLNALKAAARTLPNSLVVFEYMQSIFDSYLNPNNDPNVQPLVKGLDADDFSVDKLFGLQDPTSPDDVQASPDFEEDLRTNEHLRLQAEVRNLGAEPQRVTRSTRVRLDYEPTILPDIPPTDNPARPVTLVLSVDAREDPSSPPSSQIVPVPTLVDLTRYASSPENEGSKDQGWPCKNDLMKVDLESTMYKGRYLWGDVINMYINEAFLKKPREQLHNMFYVNNFWFTKTSELVARYDKTNHGEEAMIKITRLRKSICPELYDEDMQENLPTWIFVPIHGKNHWSLAIIWLHNDDAWLAHLDSSQGTHDLEAIFHVLKQVLYLIVPIDPALVMTGIMNVEQQQDGHSCGKHVLQMLAGAARKESDGLDRCFREEGLRYIATLDQVRSFDVVFGMYLTGKLAGPPM</sequence>
<dbReference type="InterPro" id="IPR038765">
    <property type="entry name" value="Papain-like_cys_pep_sf"/>
</dbReference>
<feature type="region of interest" description="Disordered" evidence="6">
    <location>
        <begin position="1"/>
        <end position="85"/>
    </location>
</feature>
<dbReference type="Gene3D" id="3.40.395.10">
    <property type="entry name" value="Adenoviral Proteinase, Chain A"/>
    <property type="match status" value="1"/>
</dbReference>
<evidence type="ECO:0000313" key="9">
    <source>
        <dbReference type="Proteomes" id="UP001605036"/>
    </source>
</evidence>
<keyword evidence="3" id="KW-0378">Hydrolase</keyword>
<evidence type="ECO:0000313" key="8">
    <source>
        <dbReference type="EMBL" id="KAL2619912.1"/>
    </source>
</evidence>
<evidence type="ECO:0000256" key="3">
    <source>
        <dbReference type="ARBA" id="ARBA00022801"/>
    </source>
</evidence>
<feature type="compositionally biased region" description="Basic and acidic residues" evidence="6">
    <location>
        <begin position="1"/>
        <end position="21"/>
    </location>
</feature>
<dbReference type="SUPFAM" id="SSF54001">
    <property type="entry name" value="Cysteine proteinases"/>
    <property type="match status" value="1"/>
</dbReference>
<dbReference type="PROSITE" id="PS50600">
    <property type="entry name" value="ULP_PROTEASE"/>
    <property type="match status" value="1"/>
</dbReference>
<dbReference type="PANTHER" id="PTHR46915:SF2">
    <property type="entry name" value="UBIQUITIN-LIKE PROTEASE 4"/>
    <property type="match status" value="1"/>
</dbReference>
<dbReference type="GO" id="GO:0006508">
    <property type="term" value="P:proteolysis"/>
    <property type="evidence" value="ECO:0007669"/>
    <property type="project" value="UniProtKB-KW"/>
</dbReference>
<feature type="coiled-coil region" evidence="5">
    <location>
        <begin position="161"/>
        <end position="209"/>
    </location>
</feature>
<feature type="compositionally biased region" description="Basic and acidic residues" evidence="6">
    <location>
        <begin position="41"/>
        <end position="50"/>
    </location>
</feature>
<dbReference type="GO" id="GO:0016926">
    <property type="term" value="P:protein desumoylation"/>
    <property type="evidence" value="ECO:0007669"/>
    <property type="project" value="UniProtKB-ARBA"/>
</dbReference>
<organism evidence="8 9">
    <name type="scientific">Riccia fluitans</name>
    <dbReference type="NCBI Taxonomy" id="41844"/>
    <lineage>
        <taxon>Eukaryota</taxon>
        <taxon>Viridiplantae</taxon>
        <taxon>Streptophyta</taxon>
        <taxon>Embryophyta</taxon>
        <taxon>Marchantiophyta</taxon>
        <taxon>Marchantiopsida</taxon>
        <taxon>Marchantiidae</taxon>
        <taxon>Marchantiales</taxon>
        <taxon>Ricciaceae</taxon>
        <taxon>Riccia</taxon>
    </lineage>
</organism>
<keyword evidence="9" id="KW-1185">Reference proteome</keyword>
<gene>
    <name evidence="8" type="ORF">R1flu_000117</name>
</gene>
<comment type="caution">
    <text evidence="8">The sequence shown here is derived from an EMBL/GenBank/DDBJ whole genome shotgun (WGS) entry which is preliminary data.</text>
</comment>
<evidence type="ECO:0000256" key="6">
    <source>
        <dbReference type="SAM" id="MobiDB-lite"/>
    </source>
</evidence>
<dbReference type="PANTHER" id="PTHR46915">
    <property type="entry name" value="UBIQUITIN-LIKE PROTEASE 4-RELATED"/>
    <property type="match status" value="1"/>
</dbReference>
<evidence type="ECO:0000256" key="4">
    <source>
        <dbReference type="ARBA" id="ARBA00022807"/>
    </source>
</evidence>
<dbReference type="Proteomes" id="UP001605036">
    <property type="component" value="Unassembled WGS sequence"/>
</dbReference>
<dbReference type="GO" id="GO:0008234">
    <property type="term" value="F:cysteine-type peptidase activity"/>
    <property type="evidence" value="ECO:0007669"/>
    <property type="project" value="UniProtKB-KW"/>
</dbReference>
<keyword evidence="5" id="KW-0175">Coiled coil</keyword>
<dbReference type="InterPro" id="IPR003653">
    <property type="entry name" value="Peptidase_C48_C"/>
</dbReference>
<evidence type="ECO:0000256" key="1">
    <source>
        <dbReference type="ARBA" id="ARBA00005234"/>
    </source>
</evidence>
<feature type="compositionally biased region" description="Basic and acidic residues" evidence="6">
    <location>
        <begin position="67"/>
        <end position="77"/>
    </location>
</feature>
<keyword evidence="2" id="KW-0645">Protease</keyword>
<comment type="similarity">
    <text evidence="1">Belongs to the peptidase C48 family.</text>
</comment>
<proteinExistence type="inferred from homology"/>
<name>A0ABD1Y2I7_9MARC</name>
<dbReference type="Pfam" id="PF02902">
    <property type="entry name" value="Peptidase_C48"/>
    <property type="match status" value="1"/>
</dbReference>
<feature type="domain" description="Ubiquitin-like protease family profile" evidence="7">
    <location>
        <begin position="492"/>
        <end position="673"/>
    </location>
</feature>
<keyword evidence="4" id="KW-0788">Thiol protease</keyword>